<dbReference type="RefSeq" id="WP_068744047.1">
    <property type="nucleotide sequence ID" value="NZ_LSRE01000005.1"/>
</dbReference>
<feature type="transmembrane region" description="Helical" evidence="9">
    <location>
        <begin position="323"/>
        <end position="350"/>
    </location>
</feature>
<gene>
    <name evidence="10" type="ORF">AXK61_14610</name>
</gene>
<evidence type="ECO:0000256" key="9">
    <source>
        <dbReference type="SAM" id="Phobius"/>
    </source>
</evidence>
<evidence type="ECO:0000313" key="10">
    <source>
        <dbReference type="EMBL" id="KXP00656.1"/>
    </source>
</evidence>
<accession>A0A137ZR57</accession>
<reference evidence="10 11" key="1">
    <citation type="submission" date="2016-02" db="EMBL/GenBank/DDBJ databases">
        <authorList>
            <person name="Teng J.L."/>
            <person name="Tang Y."/>
            <person name="Huang Y."/>
            <person name="Guo F."/>
            <person name="Wei W."/>
            <person name="Chen J.H."/>
            <person name="Wong S.Y."/>
            <person name="Lau S.K."/>
            <person name="Woo P.C."/>
        </authorList>
    </citation>
    <scope>NUCLEOTIDE SEQUENCE [LARGE SCALE GENOMIC DNA]</scope>
    <source>
        <strain evidence="10 11">JCM 13375</strain>
    </source>
</reference>
<protein>
    <recommendedName>
        <fullName evidence="12">AI-2E family transporter</fullName>
    </recommendedName>
</protein>
<dbReference type="InterPro" id="IPR002549">
    <property type="entry name" value="AI-2E-like"/>
</dbReference>
<evidence type="ECO:0000256" key="6">
    <source>
        <dbReference type="ARBA" id="ARBA00022989"/>
    </source>
</evidence>
<evidence type="ECO:0000256" key="5">
    <source>
        <dbReference type="ARBA" id="ARBA00022692"/>
    </source>
</evidence>
<feature type="transmembrane region" description="Helical" evidence="9">
    <location>
        <begin position="84"/>
        <end position="105"/>
    </location>
</feature>
<evidence type="ECO:0000256" key="8">
    <source>
        <dbReference type="SAM" id="MobiDB-lite"/>
    </source>
</evidence>
<keyword evidence="7 9" id="KW-0472">Membrane</keyword>
<feature type="transmembrane region" description="Helical" evidence="9">
    <location>
        <begin position="54"/>
        <end position="72"/>
    </location>
</feature>
<evidence type="ECO:0000256" key="3">
    <source>
        <dbReference type="ARBA" id="ARBA00022448"/>
    </source>
</evidence>
<sequence>MTAKSPATDQSRPGTGSDTVPPSVRAAASWSWRLVVIGFALYALLMVAERLQSVVIPCALALLGAALLRPLVDKLEGLGVPRSLAVALSLILAIGMVAGILTFVIDRVVQGVPLLTDQVAASIKQIQGWITDGPLHLRQNQIDSISNSLVEAVHKNQSALTSGALTTATTAGEIVTGGLLMLFTLIFFLYDGTGIWRFVTRVIPRGSREKVREAGRLGFASLVGYVRATVAVAAVDGLCIGIGLAIMGVPLALPLGSLVFVGAFVPIIGAFATGTIAVLVALVAKGPVYALIALGIIVAVMQLEGHVLQPLLLGRAVRLHPLAVVLAIAAGLVLGGIIGALLAVPLVAVLNTAIRALTGDSHEIEEELEEEGVLDPDE</sequence>
<keyword evidence="11" id="KW-1185">Reference proteome</keyword>
<feature type="transmembrane region" description="Helical" evidence="9">
    <location>
        <begin position="258"/>
        <end position="280"/>
    </location>
</feature>
<name>A0A137ZR57_9ACTN</name>
<evidence type="ECO:0000256" key="1">
    <source>
        <dbReference type="ARBA" id="ARBA00004651"/>
    </source>
</evidence>
<comment type="subcellular location">
    <subcellularLocation>
        <location evidence="1">Cell membrane</location>
        <topology evidence="1">Multi-pass membrane protein</topology>
    </subcellularLocation>
</comment>
<dbReference type="Pfam" id="PF01594">
    <property type="entry name" value="AI-2E_transport"/>
    <property type="match status" value="1"/>
</dbReference>
<evidence type="ECO:0008006" key="12">
    <source>
        <dbReference type="Google" id="ProtNLM"/>
    </source>
</evidence>
<evidence type="ECO:0000313" key="11">
    <source>
        <dbReference type="Proteomes" id="UP000070409"/>
    </source>
</evidence>
<feature type="region of interest" description="Disordered" evidence="8">
    <location>
        <begin position="1"/>
        <end position="23"/>
    </location>
</feature>
<proteinExistence type="inferred from homology"/>
<feature type="transmembrane region" description="Helical" evidence="9">
    <location>
        <begin position="174"/>
        <end position="196"/>
    </location>
</feature>
<feature type="transmembrane region" description="Helical" evidence="9">
    <location>
        <begin position="287"/>
        <end position="303"/>
    </location>
</feature>
<keyword evidence="6 9" id="KW-1133">Transmembrane helix</keyword>
<dbReference type="PANTHER" id="PTHR21716">
    <property type="entry name" value="TRANSMEMBRANE PROTEIN"/>
    <property type="match status" value="1"/>
</dbReference>
<feature type="compositionally biased region" description="Polar residues" evidence="8">
    <location>
        <begin position="1"/>
        <end position="20"/>
    </location>
</feature>
<keyword evidence="5 9" id="KW-0812">Transmembrane</keyword>
<feature type="transmembrane region" description="Helical" evidence="9">
    <location>
        <begin position="217"/>
        <end position="246"/>
    </location>
</feature>
<comment type="similarity">
    <text evidence="2">Belongs to the autoinducer-2 exporter (AI-2E) (TC 2.A.86) family.</text>
</comment>
<dbReference type="Proteomes" id="UP000070409">
    <property type="component" value="Unassembled WGS sequence"/>
</dbReference>
<organism evidence="10 11">
    <name type="scientific">Tsukamurella pseudospumae</name>
    <dbReference type="NCBI Taxonomy" id="239498"/>
    <lineage>
        <taxon>Bacteria</taxon>
        <taxon>Bacillati</taxon>
        <taxon>Actinomycetota</taxon>
        <taxon>Actinomycetes</taxon>
        <taxon>Mycobacteriales</taxon>
        <taxon>Tsukamurellaceae</taxon>
        <taxon>Tsukamurella</taxon>
    </lineage>
</organism>
<evidence type="ECO:0000256" key="2">
    <source>
        <dbReference type="ARBA" id="ARBA00009773"/>
    </source>
</evidence>
<dbReference type="EMBL" id="LSRE01000005">
    <property type="protein sequence ID" value="KXP00656.1"/>
    <property type="molecule type" value="Genomic_DNA"/>
</dbReference>
<comment type="caution">
    <text evidence="10">The sequence shown here is derived from an EMBL/GenBank/DDBJ whole genome shotgun (WGS) entry which is preliminary data.</text>
</comment>
<feature type="transmembrane region" description="Helical" evidence="9">
    <location>
        <begin position="30"/>
        <end position="48"/>
    </location>
</feature>
<keyword evidence="3" id="KW-0813">Transport</keyword>
<keyword evidence="4" id="KW-1003">Cell membrane</keyword>
<dbReference type="PANTHER" id="PTHR21716:SF53">
    <property type="entry name" value="PERMEASE PERM-RELATED"/>
    <property type="match status" value="1"/>
</dbReference>
<evidence type="ECO:0000256" key="4">
    <source>
        <dbReference type="ARBA" id="ARBA00022475"/>
    </source>
</evidence>
<evidence type="ECO:0000256" key="7">
    <source>
        <dbReference type="ARBA" id="ARBA00023136"/>
    </source>
</evidence>